<proteinExistence type="predicted"/>
<sequence length="228" mass="23256">MTRTERVLARRWRGVLLVCTLVALAGAVLVLWAQVDHDRERAQQREVQARAEADRRGDAVSTLATDVRRLRTQLRGEGKTPVAPDPADAVKDLPDRAEVPVPIPGPRGPAGSPGRAGRDGDAGAQGSPGPSGPSGKSGADGADGAAGQQGPQGEPGPAGPQGPAGPPGADGADGHDGKDGQTCPDGYSLQAPSWDPDALVCRRDGAPQPEPTDGPSTPAALAPDRRRL</sequence>
<dbReference type="PANTHER" id="PTHR24637:SF428">
    <property type="entry name" value="SCAVENGER RECEPTOR CLASS A MEMBER 3"/>
    <property type="match status" value="1"/>
</dbReference>
<feature type="compositionally biased region" description="Basic and acidic residues" evidence="1">
    <location>
        <begin position="88"/>
        <end position="98"/>
    </location>
</feature>
<reference evidence="2 3" key="1">
    <citation type="submission" date="2023-11" db="EMBL/GenBank/DDBJ databases">
        <title>30 novel species of actinomycetes from the DSMZ collection.</title>
        <authorList>
            <person name="Nouioui I."/>
        </authorList>
    </citation>
    <scope>NUCLEOTIDE SEQUENCE [LARGE SCALE GENOMIC DNA]</scope>
    <source>
        <strain evidence="2 3">DSM 41524</strain>
    </source>
</reference>
<dbReference type="Pfam" id="PF01391">
    <property type="entry name" value="Collagen"/>
    <property type="match status" value="1"/>
</dbReference>
<organism evidence="2 3">
    <name type="scientific">Streptomyces asiaticus subsp. ignotus</name>
    <dbReference type="NCBI Taxonomy" id="3098222"/>
    <lineage>
        <taxon>Bacteria</taxon>
        <taxon>Bacillati</taxon>
        <taxon>Actinomycetota</taxon>
        <taxon>Actinomycetes</taxon>
        <taxon>Kitasatosporales</taxon>
        <taxon>Streptomycetaceae</taxon>
        <taxon>Streptomyces</taxon>
        <taxon>Streptomyces violaceusniger group</taxon>
    </lineage>
</organism>
<evidence type="ECO:0000313" key="3">
    <source>
        <dbReference type="Proteomes" id="UP001354709"/>
    </source>
</evidence>
<dbReference type="EMBL" id="JAZBJO010000045">
    <property type="protein sequence ID" value="MEE4598208.1"/>
    <property type="molecule type" value="Genomic_DNA"/>
</dbReference>
<dbReference type="InterPro" id="IPR008160">
    <property type="entry name" value="Collagen"/>
</dbReference>
<accession>A0ABU7QB65</accession>
<comment type="caution">
    <text evidence="2">The sequence shown here is derived from an EMBL/GenBank/DDBJ whole genome shotgun (WGS) entry which is preliminary data.</text>
</comment>
<feature type="compositionally biased region" description="Low complexity" evidence="1">
    <location>
        <begin position="122"/>
        <end position="152"/>
    </location>
</feature>
<name>A0ABU7QB65_9ACTN</name>
<dbReference type="RefSeq" id="WP_330815388.1">
    <property type="nucleotide sequence ID" value="NZ_JAZBJO010000045.1"/>
</dbReference>
<feature type="region of interest" description="Disordered" evidence="1">
    <location>
        <begin position="71"/>
        <end position="228"/>
    </location>
</feature>
<gene>
    <name evidence="2" type="ORF">V2J94_41305</name>
</gene>
<evidence type="ECO:0000256" key="1">
    <source>
        <dbReference type="SAM" id="MobiDB-lite"/>
    </source>
</evidence>
<dbReference type="PANTHER" id="PTHR24637">
    <property type="entry name" value="COLLAGEN"/>
    <property type="match status" value="1"/>
</dbReference>
<evidence type="ECO:0000313" key="2">
    <source>
        <dbReference type="EMBL" id="MEE4598208.1"/>
    </source>
</evidence>
<protein>
    <submittedName>
        <fullName evidence="2">Collagen-like protein</fullName>
    </submittedName>
</protein>
<keyword evidence="3" id="KW-1185">Reference proteome</keyword>
<feature type="compositionally biased region" description="Pro residues" evidence="1">
    <location>
        <begin position="157"/>
        <end position="166"/>
    </location>
</feature>
<dbReference type="Proteomes" id="UP001354709">
    <property type="component" value="Unassembled WGS sequence"/>
</dbReference>